<dbReference type="STRING" id="294746.A5DGJ0"/>
<feature type="compositionally biased region" description="Low complexity" evidence="3">
    <location>
        <begin position="165"/>
        <end position="199"/>
    </location>
</feature>
<dbReference type="Pfam" id="PF14604">
    <property type="entry name" value="SH3_9"/>
    <property type="match status" value="1"/>
</dbReference>
<feature type="domain" description="ADF-H" evidence="5">
    <location>
        <begin position="32"/>
        <end position="160"/>
    </location>
</feature>
<dbReference type="InterPro" id="IPR036028">
    <property type="entry name" value="SH3-like_dom_sf"/>
</dbReference>
<feature type="compositionally biased region" description="Basic and acidic residues" evidence="3">
    <location>
        <begin position="396"/>
        <end position="407"/>
    </location>
</feature>
<evidence type="ECO:0000256" key="1">
    <source>
        <dbReference type="ARBA" id="ARBA00022443"/>
    </source>
</evidence>
<dbReference type="Pfam" id="PF00018">
    <property type="entry name" value="SH3_1"/>
    <property type="match status" value="1"/>
</dbReference>
<dbReference type="GeneID" id="5126957"/>
<proteinExistence type="predicted"/>
<evidence type="ECO:0000259" key="5">
    <source>
        <dbReference type="PROSITE" id="PS51263"/>
    </source>
</evidence>
<feature type="domain" description="SH3" evidence="4">
    <location>
        <begin position="620"/>
        <end position="680"/>
    </location>
</feature>
<dbReference type="InterPro" id="IPR002108">
    <property type="entry name" value="ADF-H"/>
</dbReference>
<feature type="compositionally biased region" description="Basic and acidic residues" evidence="3">
    <location>
        <begin position="230"/>
        <end position="245"/>
    </location>
</feature>
<sequence length="680" mass="73457">MQARVGINSNKSPHRVSIATRYLNCTIMEKLDLSSQSRSIQEAYDKVVRGTPGTSYVVYSVNKSSTVEVSATGDGSLDDFVENFTDGQVQFGLARVSVPGSDVFKNLLIGWCPDNAPTKSRLSFASNFAEVARVLSGYHVQITARDQDDLDVDDFMARVRAAAGAGYSGSTGSSSKPVSAPKPVAAKPSVAKPSVAKPSFVPKSTGKPVGAGPSGPKPIVPKPAVAKPAAKQDADDGWGDAKEIEERDFETQPLDSVPSAYKPTKVDINELRKQKSDTISSQPKKSSINESDSGNDATSKPLSERMKSYQANEDGRLSSLPKPKISHSVASRYNPTESKGSAPAFGSKPTFGSPVINKNDKIVGGVSRNFAVEGGKTPAQIWAEKRGQKSVSPDSTKLEDRFAKTSIDDSVEEPQLYKPSAKKEEEEEEEEEPETHEDHEEDEHDEEPPAAPARSLPPAPARNLPPAPARNLPPPPVRNVPVQQEDEPDKEEQAEPEEEPEEPEEQTSLPARNLPPPPQRETAAPSLPSRSQPEPETAPAAAKGATAVAEYDYEKEEDNELGFKEGDLIVEIDFVDTEWWSGKHSKTGEVGLFPATYVKRQDGGAEETGGAENAGGEPETKGATAIAEYKYEKDEDNEIGFDEGDLIVEIEFVDEDWWSGKHSVTGEVGLFPANYVTLKE</sequence>
<name>A5DGJ0_PICGU</name>
<dbReference type="KEGG" id="pgu:PGUG_02391"/>
<feature type="compositionally biased region" description="Pro residues" evidence="3">
    <location>
        <begin position="449"/>
        <end position="478"/>
    </location>
</feature>
<feature type="compositionally biased region" description="Polar residues" evidence="3">
    <location>
        <begin position="328"/>
        <end position="339"/>
    </location>
</feature>
<evidence type="ECO:0000313" key="6">
    <source>
        <dbReference type="EMBL" id="EDK38293.2"/>
    </source>
</evidence>
<dbReference type="PRINTS" id="PR00452">
    <property type="entry name" value="SH3DOMAIN"/>
</dbReference>
<dbReference type="SUPFAM" id="SSF55753">
    <property type="entry name" value="Actin depolymerizing proteins"/>
    <property type="match status" value="1"/>
</dbReference>
<dbReference type="PRINTS" id="PR00499">
    <property type="entry name" value="P67PHOX"/>
</dbReference>
<dbReference type="EMBL" id="CH408157">
    <property type="protein sequence ID" value="EDK38293.2"/>
    <property type="molecule type" value="Genomic_DNA"/>
</dbReference>
<reference evidence="6 7" key="1">
    <citation type="journal article" date="2009" name="Nature">
        <title>Evolution of pathogenicity and sexual reproduction in eight Candida genomes.</title>
        <authorList>
            <person name="Butler G."/>
            <person name="Rasmussen M.D."/>
            <person name="Lin M.F."/>
            <person name="Santos M.A."/>
            <person name="Sakthikumar S."/>
            <person name="Munro C.A."/>
            <person name="Rheinbay E."/>
            <person name="Grabherr M."/>
            <person name="Forche A."/>
            <person name="Reedy J.L."/>
            <person name="Agrafioti I."/>
            <person name="Arnaud M.B."/>
            <person name="Bates S."/>
            <person name="Brown A.J."/>
            <person name="Brunke S."/>
            <person name="Costanzo M.C."/>
            <person name="Fitzpatrick D.A."/>
            <person name="de Groot P.W."/>
            <person name="Harris D."/>
            <person name="Hoyer L.L."/>
            <person name="Hube B."/>
            <person name="Klis F.M."/>
            <person name="Kodira C."/>
            <person name="Lennard N."/>
            <person name="Logue M.E."/>
            <person name="Martin R."/>
            <person name="Neiman A.M."/>
            <person name="Nikolaou E."/>
            <person name="Quail M.A."/>
            <person name="Quinn J."/>
            <person name="Santos M.C."/>
            <person name="Schmitzberger F.F."/>
            <person name="Sherlock G."/>
            <person name="Shah P."/>
            <person name="Silverstein K.A."/>
            <person name="Skrzypek M.S."/>
            <person name="Soll D."/>
            <person name="Staggs R."/>
            <person name="Stansfield I."/>
            <person name="Stumpf M.P."/>
            <person name="Sudbery P.E."/>
            <person name="Srikantha T."/>
            <person name="Zeng Q."/>
            <person name="Berman J."/>
            <person name="Berriman M."/>
            <person name="Heitman J."/>
            <person name="Gow N.A."/>
            <person name="Lorenz M.C."/>
            <person name="Birren B.W."/>
            <person name="Kellis M."/>
            <person name="Cuomo C.A."/>
        </authorList>
    </citation>
    <scope>NUCLEOTIDE SEQUENCE [LARGE SCALE GENOMIC DNA]</scope>
    <source>
        <strain evidence="7">ATCC 6260 / CBS 566 / DSM 6381 / JCM 1539 / NBRC 10279 / NRRL Y-324</strain>
    </source>
</reference>
<protein>
    <recommendedName>
        <fullName evidence="8">Actin-binding protein</fullName>
    </recommendedName>
</protein>
<feature type="region of interest" description="Disordered" evidence="3">
    <location>
        <begin position="165"/>
        <end position="562"/>
    </location>
</feature>
<feature type="region of interest" description="Disordered" evidence="3">
    <location>
        <begin position="603"/>
        <end position="622"/>
    </location>
</feature>
<organism evidence="6 7">
    <name type="scientific">Meyerozyma guilliermondii (strain ATCC 6260 / CBS 566 / DSM 6381 / JCM 1539 / NBRC 10279 / NRRL Y-324)</name>
    <name type="common">Yeast</name>
    <name type="synonym">Candida guilliermondii</name>
    <dbReference type="NCBI Taxonomy" id="294746"/>
    <lineage>
        <taxon>Eukaryota</taxon>
        <taxon>Fungi</taxon>
        <taxon>Dikarya</taxon>
        <taxon>Ascomycota</taxon>
        <taxon>Saccharomycotina</taxon>
        <taxon>Pichiomycetes</taxon>
        <taxon>Debaryomycetaceae</taxon>
        <taxon>Meyerozyma</taxon>
    </lineage>
</organism>
<dbReference type="InterPro" id="IPR001452">
    <property type="entry name" value="SH3_domain"/>
</dbReference>
<dbReference type="VEuPathDB" id="FungiDB:PGUG_02391"/>
<feature type="compositionally biased region" description="Low complexity" evidence="3">
    <location>
        <begin position="608"/>
        <end position="617"/>
    </location>
</feature>
<dbReference type="Pfam" id="PF00241">
    <property type="entry name" value="Cofilin_ADF"/>
    <property type="match status" value="1"/>
</dbReference>
<dbReference type="HOGENOM" id="CLU_459326_0_0_1"/>
<dbReference type="InterPro" id="IPR029006">
    <property type="entry name" value="ADF-H/Gelsolin-like_dom_sf"/>
</dbReference>
<dbReference type="RefSeq" id="XP_001484662.2">
    <property type="nucleotide sequence ID" value="XM_001484612.1"/>
</dbReference>
<dbReference type="eggNOG" id="KOG3655">
    <property type="taxonomic scope" value="Eukaryota"/>
</dbReference>
<dbReference type="Proteomes" id="UP000001997">
    <property type="component" value="Unassembled WGS sequence"/>
</dbReference>
<feature type="compositionally biased region" description="Polar residues" evidence="3">
    <location>
        <begin position="277"/>
        <end position="301"/>
    </location>
</feature>
<evidence type="ECO:0000259" key="4">
    <source>
        <dbReference type="PROSITE" id="PS50002"/>
    </source>
</evidence>
<feature type="compositionally biased region" description="Basic and acidic residues" evidence="3">
    <location>
        <begin position="264"/>
        <end position="276"/>
    </location>
</feature>
<dbReference type="SUPFAM" id="SSF50044">
    <property type="entry name" value="SH3-domain"/>
    <property type="match status" value="2"/>
</dbReference>
<dbReference type="Gene3D" id="2.30.30.40">
    <property type="entry name" value="SH3 Domains"/>
    <property type="match status" value="2"/>
</dbReference>
<keyword evidence="1 2" id="KW-0728">SH3 domain</keyword>
<dbReference type="GO" id="GO:0030427">
    <property type="term" value="C:site of polarized growth"/>
    <property type="evidence" value="ECO:0007669"/>
    <property type="project" value="TreeGrafter"/>
</dbReference>
<dbReference type="PANTHER" id="PTHR10829">
    <property type="entry name" value="CORTACTIN AND DREBRIN"/>
    <property type="match status" value="1"/>
</dbReference>
<dbReference type="Gene3D" id="3.40.20.10">
    <property type="entry name" value="Severin"/>
    <property type="match status" value="1"/>
</dbReference>
<dbReference type="SMART" id="SM00326">
    <property type="entry name" value="SH3"/>
    <property type="match status" value="2"/>
</dbReference>
<dbReference type="SMART" id="SM00102">
    <property type="entry name" value="ADF"/>
    <property type="match status" value="1"/>
</dbReference>
<evidence type="ECO:0000256" key="3">
    <source>
        <dbReference type="SAM" id="MobiDB-lite"/>
    </source>
</evidence>
<dbReference type="AlphaFoldDB" id="A5DGJ0"/>
<keyword evidence="7" id="KW-1185">Reference proteome</keyword>
<dbReference type="CDD" id="cd11281">
    <property type="entry name" value="ADF_drebrin_like"/>
    <property type="match status" value="1"/>
</dbReference>
<feature type="compositionally biased region" description="Acidic residues" evidence="3">
    <location>
        <begin position="484"/>
        <end position="505"/>
    </location>
</feature>
<gene>
    <name evidence="6" type="ORF">PGUG_02391</name>
</gene>
<dbReference type="GO" id="GO:0030864">
    <property type="term" value="C:cortical actin cytoskeleton"/>
    <property type="evidence" value="ECO:0007669"/>
    <property type="project" value="TreeGrafter"/>
</dbReference>
<evidence type="ECO:0000313" key="7">
    <source>
        <dbReference type="Proteomes" id="UP000001997"/>
    </source>
</evidence>
<dbReference type="GO" id="GO:0030833">
    <property type="term" value="P:regulation of actin filament polymerization"/>
    <property type="evidence" value="ECO:0007669"/>
    <property type="project" value="TreeGrafter"/>
</dbReference>
<feature type="compositionally biased region" description="Acidic residues" evidence="3">
    <location>
        <begin position="551"/>
        <end position="560"/>
    </location>
</feature>
<feature type="domain" description="SH3" evidence="4">
    <location>
        <begin position="542"/>
        <end position="603"/>
    </location>
</feature>
<dbReference type="InParanoid" id="A5DGJ0"/>
<dbReference type="CDD" id="cd11819">
    <property type="entry name" value="SH3_Cortactin_like"/>
    <property type="match status" value="1"/>
</dbReference>
<dbReference type="OrthoDB" id="5971719at2759"/>
<dbReference type="OMA" id="FKEPRGA"/>
<evidence type="ECO:0000256" key="2">
    <source>
        <dbReference type="PROSITE-ProRule" id="PRU00192"/>
    </source>
</evidence>
<dbReference type="PROSITE" id="PS51263">
    <property type="entry name" value="ADF_H"/>
    <property type="match status" value="1"/>
</dbReference>
<dbReference type="PANTHER" id="PTHR10829:SF25">
    <property type="entry name" value="DREBRIN-LIKE PROTEIN"/>
    <property type="match status" value="1"/>
</dbReference>
<feature type="compositionally biased region" description="Low complexity" evidence="3">
    <location>
        <begin position="534"/>
        <end position="550"/>
    </location>
</feature>
<dbReference type="FunCoup" id="A5DGJ0">
    <property type="interactions" value="561"/>
</dbReference>
<dbReference type="GO" id="GO:0005884">
    <property type="term" value="C:actin filament"/>
    <property type="evidence" value="ECO:0007669"/>
    <property type="project" value="TreeGrafter"/>
</dbReference>
<dbReference type="GO" id="GO:0051015">
    <property type="term" value="F:actin filament binding"/>
    <property type="evidence" value="ECO:0007669"/>
    <property type="project" value="TreeGrafter"/>
</dbReference>
<accession>A5DGJ0</accession>
<feature type="compositionally biased region" description="Acidic residues" evidence="3">
    <location>
        <begin position="425"/>
        <end position="448"/>
    </location>
</feature>
<evidence type="ECO:0008006" key="8">
    <source>
        <dbReference type="Google" id="ProtNLM"/>
    </source>
</evidence>
<dbReference type="PROSITE" id="PS50002">
    <property type="entry name" value="SH3"/>
    <property type="match status" value="2"/>
</dbReference>